<dbReference type="PANTHER" id="PTHR34504">
    <property type="entry name" value="ANTITOXIN HICB"/>
    <property type="match status" value="1"/>
</dbReference>
<comment type="caution">
    <text evidence="1">The sequence shown here is derived from an EMBL/GenBank/DDBJ whole genome shotgun (WGS) entry which is preliminary data.</text>
</comment>
<dbReference type="SUPFAM" id="SSF143100">
    <property type="entry name" value="TTHA1013/TTHA0281-like"/>
    <property type="match status" value="1"/>
</dbReference>
<evidence type="ECO:0000313" key="2">
    <source>
        <dbReference type="Proteomes" id="UP000177171"/>
    </source>
</evidence>
<gene>
    <name evidence="1" type="ORF">A3G49_04555</name>
</gene>
<sequence length="69" mass="7694">MKNQSKKYYISYERDEKGGYIASAPAISGCVVYGKTLKEAYANIQNALKECLEVIRGFKKSPQKETIAA</sequence>
<dbReference type="PROSITE" id="PS51257">
    <property type="entry name" value="PROKAR_LIPOPROTEIN"/>
    <property type="match status" value="1"/>
</dbReference>
<accession>A0A1G2LQD3</accession>
<reference evidence="1 2" key="1">
    <citation type="journal article" date="2016" name="Nat. Commun.">
        <title>Thousands of microbial genomes shed light on interconnected biogeochemical processes in an aquifer system.</title>
        <authorList>
            <person name="Anantharaman K."/>
            <person name="Brown C.T."/>
            <person name="Hug L.A."/>
            <person name="Sharon I."/>
            <person name="Castelle C.J."/>
            <person name="Probst A.J."/>
            <person name="Thomas B.C."/>
            <person name="Singh A."/>
            <person name="Wilkins M.J."/>
            <person name="Karaoz U."/>
            <person name="Brodie E.L."/>
            <person name="Williams K.H."/>
            <person name="Hubbard S.S."/>
            <person name="Banfield J.F."/>
        </authorList>
    </citation>
    <scope>NUCLEOTIDE SEQUENCE [LARGE SCALE GENOMIC DNA]</scope>
</reference>
<dbReference type="PANTHER" id="PTHR34504:SF2">
    <property type="entry name" value="UPF0150 PROTEIN SSL0259"/>
    <property type="match status" value="1"/>
</dbReference>
<organism evidence="1 2">
    <name type="scientific">Candidatus Sungbacteria bacterium RIFCSPLOWO2_12_FULL_41_11</name>
    <dbReference type="NCBI Taxonomy" id="1802286"/>
    <lineage>
        <taxon>Bacteria</taxon>
        <taxon>Candidatus Sungiibacteriota</taxon>
    </lineage>
</organism>
<evidence type="ECO:0000313" key="1">
    <source>
        <dbReference type="EMBL" id="OHA13848.1"/>
    </source>
</evidence>
<dbReference type="AlphaFoldDB" id="A0A1G2LQD3"/>
<dbReference type="Proteomes" id="UP000177171">
    <property type="component" value="Unassembled WGS sequence"/>
</dbReference>
<name>A0A1G2LQD3_9BACT</name>
<proteinExistence type="predicted"/>
<protein>
    <submittedName>
        <fullName evidence="1">Uncharacterized protein</fullName>
    </submittedName>
</protein>
<dbReference type="EMBL" id="MHQY01000016">
    <property type="protein sequence ID" value="OHA13848.1"/>
    <property type="molecule type" value="Genomic_DNA"/>
</dbReference>
<dbReference type="InterPro" id="IPR051404">
    <property type="entry name" value="TA_system_antitoxin"/>
</dbReference>
<dbReference type="InterPro" id="IPR035069">
    <property type="entry name" value="TTHA1013/TTHA0281-like"/>
</dbReference>
<dbReference type="Gene3D" id="3.30.160.250">
    <property type="match status" value="1"/>
</dbReference>